<reference evidence="11" key="1">
    <citation type="submission" date="2015-10" db="EMBL/GenBank/DDBJ databases">
        <authorList>
            <person name="Lehtovirta-Morley L.E."/>
            <person name="Vieille C."/>
        </authorList>
    </citation>
    <scope>NUCLEOTIDE SEQUENCE [LARGE SCALE GENOMIC DNA]</scope>
</reference>
<dbReference type="Pfam" id="PF08501">
    <property type="entry name" value="Shikimate_dh_N"/>
    <property type="match status" value="1"/>
</dbReference>
<dbReference type="InterPro" id="IPR011342">
    <property type="entry name" value="Shikimate_DH"/>
</dbReference>
<dbReference type="InterPro" id="IPR041121">
    <property type="entry name" value="SDH_C"/>
</dbReference>
<feature type="domain" description="Shikimate dehydrogenase substrate binding N-terminal" evidence="8">
    <location>
        <begin position="7"/>
        <end position="89"/>
    </location>
</feature>
<dbReference type="InterPro" id="IPR046346">
    <property type="entry name" value="Aminoacid_DH-like_N_sf"/>
</dbReference>
<sequence>MTKTYAIIGDPIDHSFSPALHNTAFLFLGLDCTYIAYRIPKGELEYGIEALKKIDISGFNVTIPHKIDMMKFLDESDTECKLAGATNTIVNENGRLKGYNTDVDGFLDPIKKRKIDSKDSDVLLIGAGGAARAIIAGFSKEKVHKITIANRTRERAEELIRFAQEIGLKSDYLDLQSAGEVVNRYKFIVNATSVGLKGIGCPISTRNITKNSIVYDIVYVPVETPLIEQSKIQGATIIYGWEMLLAQAMKSFEIWTGKPAPYEAMKLTLLGRF</sequence>
<dbReference type="SUPFAM" id="SSF51735">
    <property type="entry name" value="NAD(P)-binding Rossmann-fold domains"/>
    <property type="match status" value="1"/>
</dbReference>
<proteinExistence type="inferred from homology"/>
<comment type="pathway">
    <text evidence="6">Metabolic intermediate biosynthesis; chorismate biosynthesis; chorismate from D-erythrose 4-phosphate and phosphoenolpyruvate: step 4/7.</text>
</comment>
<comment type="similarity">
    <text evidence="6">Belongs to the shikimate dehydrogenase family.</text>
</comment>
<comment type="subunit">
    <text evidence="6">Homodimer.</text>
</comment>
<dbReference type="Gene3D" id="3.40.50.10860">
    <property type="entry name" value="Leucine Dehydrogenase, chain A, domain 1"/>
    <property type="match status" value="1"/>
</dbReference>
<organism evidence="10 11">
    <name type="scientific">Nitrosotalea devaniterrae</name>
    <dbReference type="NCBI Taxonomy" id="1078905"/>
    <lineage>
        <taxon>Archaea</taxon>
        <taxon>Nitrososphaerota</taxon>
        <taxon>Nitrososphaeria</taxon>
        <taxon>Nitrosotaleales</taxon>
        <taxon>Nitrosotaleaceae</taxon>
        <taxon>Nitrosotalea</taxon>
    </lineage>
</organism>
<keyword evidence="3 6" id="KW-0521">NADP</keyword>
<feature type="binding site" evidence="6">
    <location>
        <position position="62"/>
    </location>
    <ligand>
        <name>shikimate</name>
        <dbReference type="ChEBI" id="CHEBI:36208"/>
    </ligand>
</feature>
<gene>
    <name evidence="6 10" type="primary">aroE</name>
    <name evidence="10" type="ORF">NDEV_0543</name>
</gene>
<feature type="binding site" evidence="6">
    <location>
        <position position="219"/>
    </location>
    <ligand>
        <name>shikimate</name>
        <dbReference type="ChEBI" id="CHEBI:36208"/>
    </ligand>
</feature>
<dbReference type="GO" id="GO:0008652">
    <property type="term" value="P:amino acid biosynthetic process"/>
    <property type="evidence" value="ECO:0007669"/>
    <property type="project" value="UniProtKB-KW"/>
</dbReference>
<evidence type="ECO:0000313" key="10">
    <source>
        <dbReference type="EMBL" id="CUR51308.1"/>
    </source>
</evidence>
<dbReference type="GO" id="GO:0019632">
    <property type="term" value="P:shikimate metabolic process"/>
    <property type="evidence" value="ECO:0007669"/>
    <property type="project" value="InterPro"/>
</dbReference>
<dbReference type="Pfam" id="PF01488">
    <property type="entry name" value="Shikimate_DH"/>
    <property type="match status" value="1"/>
</dbReference>
<dbReference type="NCBIfam" id="TIGR00507">
    <property type="entry name" value="aroE"/>
    <property type="match status" value="1"/>
</dbReference>
<evidence type="ECO:0000259" key="9">
    <source>
        <dbReference type="Pfam" id="PF18317"/>
    </source>
</evidence>
<evidence type="ECO:0000256" key="1">
    <source>
        <dbReference type="ARBA" id="ARBA00012962"/>
    </source>
</evidence>
<comment type="catalytic activity">
    <reaction evidence="6">
        <text>shikimate + NADP(+) = 3-dehydroshikimate + NADPH + H(+)</text>
        <dbReference type="Rhea" id="RHEA:17737"/>
        <dbReference type="ChEBI" id="CHEBI:15378"/>
        <dbReference type="ChEBI" id="CHEBI:16630"/>
        <dbReference type="ChEBI" id="CHEBI:36208"/>
        <dbReference type="ChEBI" id="CHEBI:57783"/>
        <dbReference type="ChEBI" id="CHEBI:58349"/>
        <dbReference type="EC" id="1.1.1.25"/>
    </reaction>
</comment>
<evidence type="ECO:0000313" key="11">
    <source>
        <dbReference type="Proteomes" id="UP000196239"/>
    </source>
</evidence>
<keyword evidence="11" id="KW-1185">Reference proteome</keyword>
<dbReference type="EC" id="1.1.1.25" evidence="1 6"/>
<dbReference type="GO" id="GO:0009423">
    <property type="term" value="P:chorismate biosynthetic process"/>
    <property type="evidence" value="ECO:0007669"/>
    <property type="project" value="UniProtKB-UniRule"/>
</dbReference>
<dbReference type="GO" id="GO:0009073">
    <property type="term" value="P:aromatic amino acid family biosynthetic process"/>
    <property type="evidence" value="ECO:0007669"/>
    <property type="project" value="UniProtKB-KW"/>
</dbReference>
<comment type="function">
    <text evidence="6">Involved in the biosynthesis of the chorismate, which leads to the biosynthesis of aromatic amino acids. Catalyzes the reversible NADPH linked reduction of 3-dehydroshikimate (DHSA) to yield shikimate (SA).</text>
</comment>
<dbReference type="EMBL" id="LN890280">
    <property type="protein sequence ID" value="CUR51308.1"/>
    <property type="molecule type" value="Genomic_DNA"/>
</dbReference>
<feature type="binding site" evidence="6">
    <location>
        <begin position="150"/>
        <end position="155"/>
    </location>
    <ligand>
        <name>NADP(+)</name>
        <dbReference type="ChEBI" id="CHEBI:58349"/>
    </ligand>
</feature>
<evidence type="ECO:0000259" key="7">
    <source>
        <dbReference type="Pfam" id="PF01488"/>
    </source>
</evidence>
<feature type="domain" description="SDH C-terminal" evidence="9">
    <location>
        <begin position="240"/>
        <end position="266"/>
    </location>
</feature>
<name>A0A128A1U7_9ARCH</name>
<feature type="binding site" evidence="6">
    <location>
        <begin position="15"/>
        <end position="17"/>
    </location>
    <ligand>
        <name>shikimate</name>
        <dbReference type="ChEBI" id="CHEBI:36208"/>
    </ligand>
</feature>
<feature type="binding site" evidence="6">
    <location>
        <position position="240"/>
    </location>
    <ligand>
        <name>NADP(+)</name>
        <dbReference type="ChEBI" id="CHEBI:58349"/>
    </ligand>
</feature>
<feature type="binding site" evidence="6">
    <location>
        <position position="102"/>
    </location>
    <ligand>
        <name>shikimate</name>
        <dbReference type="ChEBI" id="CHEBI:36208"/>
    </ligand>
</feature>
<dbReference type="GO" id="GO:0050661">
    <property type="term" value="F:NADP binding"/>
    <property type="evidence" value="ECO:0007669"/>
    <property type="project" value="InterPro"/>
</dbReference>
<feature type="binding site" evidence="6">
    <location>
        <position position="87"/>
    </location>
    <ligand>
        <name>shikimate</name>
        <dbReference type="ChEBI" id="CHEBI:36208"/>
    </ligand>
</feature>
<comment type="caution">
    <text evidence="6">Lacks conserved residue(s) required for the propagation of feature annotation.</text>
</comment>
<keyword evidence="2 6" id="KW-0028">Amino-acid biosynthesis</keyword>
<dbReference type="InterPro" id="IPR022893">
    <property type="entry name" value="Shikimate_DH_fam"/>
</dbReference>
<dbReference type="InterPro" id="IPR013708">
    <property type="entry name" value="Shikimate_DH-bd_N"/>
</dbReference>
<evidence type="ECO:0000259" key="8">
    <source>
        <dbReference type="Pfam" id="PF08501"/>
    </source>
</evidence>
<dbReference type="InterPro" id="IPR006151">
    <property type="entry name" value="Shikm_DH/Glu-tRNA_Rdtase"/>
</dbReference>
<dbReference type="CDD" id="cd01065">
    <property type="entry name" value="NAD_bind_Shikimate_DH"/>
    <property type="match status" value="1"/>
</dbReference>
<evidence type="ECO:0000256" key="3">
    <source>
        <dbReference type="ARBA" id="ARBA00022857"/>
    </source>
</evidence>
<dbReference type="AlphaFoldDB" id="A0A128A1U7"/>
<feature type="binding site" evidence="6">
    <location>
        <begin position="126"/>
        <end position="130"/>
    </location>
    <ligand>
        <name>NADP(+)</name>
        <dbReference type="ChEBI" id="CHEBI:58349"/>
    </ligand>
</feature>
<evidence type="ECO:0000256" key="2">
    <source>
        <dbReference type="ARBA" id="ARBA00022605"/>
    </source>
</evidence>
<dbReference type="Gene3D" id="3.40.50.720">
    <property type="entry name" value="NAD(P)-binding Rossmann-like Domain"/>
    <property type="match status" value="1"/>
</dbReference>
<accession>A0A128A1U7</accession>
<dbReference type="Proteomes" id="UP000196239">
    <property type="component" value="Chromosome 1"/>
</dbReference>
<dbReference type="SUPFAM" id="SSF53223">
    <property type="entry name" value="Aminoacid dehydrogenase-like, N-terminal domain"/>
    <property type="match status" value="1"/>
</dbReference>
<dbReference type="HAMAP" id="MF_00222">
    <property type="entry name" value="Shikimate_DH_AroE"/>
    <property type="match status" value="1"/>
</dbReference>
<dbReference type="Pfam" id="PF18317">
    <property type="entry name" value="SDH_C"/>
    <property type="match status" value="1"/>
</dbReference>
<feature type="active site" description="Proton acceptor" evidence="6">
    <location>
        <position position="66"/>
    </location>
</feature>
<dbReference type="UniPathway" id="UPA00053">
    <property type="reaction ID" value="UER00087"/>
</dbReference>
<protein>
    <recommendedName>
        <fullName evidence="1 6">Shikimate dehydrogenase (NADP(+))</fullName>
        <shortName evidence="6">SDH</shortName>
        <ecNumber evidence="1 6">1.1.1.25</ecNumber>
    </recommendedName>
</protein>
<feature type="domain" description="Quinate/shikimate 5-dehydrogenase/glutamyl-tRNA reductase" evidence="7">
    <location>
        <begin position="114"/>
        <end position="193"/>
    </location>
</feature>
<evidence type="ECO:0000256" key="5">
    <source>
        <dbReference type="ARBA" id="ARBA00023141"/>
    </source>
</evidence>
<dbReference type="PANTHER" id="PTHR21089">
    <property type="entry name" value="SHIKIMATE DEHYDROGENASE"/>
    <property type="match status" value="1"/>
</dbReference>
<evidence type="ECO:0000256" key="6">
    <source>
        <dbReference type="HAMAP-Rule" id="MF_00222"/>
    </source>
</evidence>
<keyword evidence="5 6" id="KW-0057">Aromatic amino acid biosynthesis</keyword>
<dbReference type="PANTHER" id="PTHR21089:SF1">
    <property type="entry name" value="BIFUNCTIONAL 3-DEHYDROQUINATE DEHYDRATASE_SHIKIMATE DEHYDROGENASE, CHLOROPLASTIC"/>
    <property type="match status" value="1"/>
</dbReference>
<dbReference type="InterPro" id="IPR036291">
    <property type="entry name" value="NAD(P)-bd_dom_sf"/>
</dbReference>
<evidence type="ECO:0000256" key="4">
    <source>
        <dbReference type="ARBA" id="ARBA00023002"/>
    </source>
</evidence>
<feature type="binding site" evidence="6">
    <location>
        <position position="247"/>
    </location>
    <ligand>
        <name>shikimate</name>
        <dbReference type="ChEBI" id="CHEBI:36208"/>
    </ligand>
</feature>
<keyword evidence="4 6" id="KW-0560">Oxidoreductase</keyword>
<feature type="binding site" evidence="6">
    <location>
        <position position="217"/>
    </location>
    <ligand>
        <name>NADP(+)</name>
        <dbReference type="ChEBI" id="CHEBI:58349"/>
    </ligand>
</feature>
<dbReference type="GO" id="GO:0004764">
    <property type="term" value="F:shikimate 3-dehydrogenase (NADP+) activity"/>
    <property type="evidence" value="ECO:0007669"/>
    <property type="project" value="UniProtKB-UniRule"/>
</dbReference>
<dbReference type="KEGG" id="ndv:NDEV_0543"/>